<proteinExistence type="predicted"/>
<evidence type="ECO:0000313" key="4">
    <source>
        <dbReference type="Proteomes" id="UP001211065"/>
    </source>
</evidence>
<feature type="domain" description="BD-FAE-like" evidence="2">
    <location>
        <begin position="18"/>
        <end position="226"/>
    </location>
</feature>
<dbReference type="EMBL" id="JADGJW010000192">
    <property type="protein sequence ID" value="KAJ3222096.1"/>
    <property type="molecule type" value="Genomic_DNA"/>
</dbReference>
<evidence type="ECO:0000313" key="3">
    <source>
        <dbReference type="EMBL" id="KAJ3222096.1"/>
    </source>
</evidence>
<dbReference type="PANTHER" id="PTHR48081:SF33">
    <property type="entry name" value="KYNURENINE FORMAMIDASE"/>
    <property type="match status" value="1"/>
</dbReference>
<protein>
    <submittedName>
        <fullName evidence="3">Kynurenine formamidase</fullName>
    </submittedName>
</protein>
<evidence type="ECO:0000256" key="1">
    <source>
        <dbReference type="ARBA" id="ARBA00022801"/>
    </source>
</evidence>
<evidence type="ECO:0000259" key="2">
    <source>
        <dbReference type="Pfam" id="PF20434"/>
    </source>
</evidence>
<dbReference type="Pfam" id="PF20434">
    <property type="entry name" value="BD-FAE"/>
    <property type="match status" value="1"/>
</dbReference>
<organism evidence="3 4">
    <name type="scientific">Clydaea vesicula</name>
    <dbReference type="NCBI Taxonomy" id="447962"/>
    <lineage>
        <taxon>Eukaryota</taxon>
        <taxon>Fungi</taxon>
        <taxon>Fungi incertae sedis</taxon>
        <taxon>Chytridiomycota</taxon>
        <taxon>Chytridiomycota incertae sedis</taxon>
        <taxon>Chytridiomycetes</taxon>
        <taxon>Lobulomycetales</taxon>
        <taxon>Lobulomycetaceae</taxon>
        <taxon>Clydaea</taxon>
    </lineage>
</organism>
<dbReference type="InterPro" id="IPR049492">
    <property type="entry name" value="BD-FAE-like_dom"/>
</dbReference>
<reference evidence="3" key="1">
    <citation type="submission" date="2020-05" db="EMBL/GenBank/DDBJ databases">
        <title>Phylogenomic resolution of chytrid fungi.</title>
        <authorList>
            <person name="Stajich J.E."/>
            <person name="Amses K."/>
            <person name="Simmons R."/>
            <person name="Seto K."/>
            <person name="Myers J."/>
            <person name="Bonds A."/>
            <person name="Quandt C.A."/>
            <person name="Barry K."/>
            <person name="Liu P."/>
            <person name="Grigoriev I."/>
            <person name="Longcore J.E."/>
            <person name="James T.Y."/>
        </authorList>
    </citation>
    <scope>NUCLEOTIDE SEQUENCE</scope>
    <source>
        <strain evidence="3">JEL0476</strain>
    </source>
</reference>
<dbReference type="AlphaFoldDB" id="A0AAD5U2E6"/>
<keyword evidence="1" id="KW-0378">Hydrolase</keyword>
<dbReference type="Proteomes" id="UP001211065">
    <property type="component" value="Unassembled WGS sequence"/>
</dbReference>
<accession>A0AAD5U2E6</accession>
<dbReference type="InterPro" id="IPR029058">
    <property type="entry name" value="AB_hydrolase_fold"/>
</dbReference>
<dbReference type="SUPFAM" id="SSF53474">
    <property type="entry name" value="alpha/beta-Hydrolases"/>
    <property type="match status" value="1"/>
</dbReference>
<comment type="caution">
    <text evidence="3">The sequence shown here is derived from an EMBL/GenBank/DDBJ whole genome shotgun (WGS) entry which is preliminary data.</text>
</comment>
<sequence length="275" mass="31476">MQFYNIPYNNNENKKESLDLYIANKSDPNLIIFFHGGAWRSGDKSDFKFMGEIFLNFGYNICILTYNLSNKNGEGPYHPSHTLDCSKALHWLKFNSSLYLDNVENLYLIGHSAGAQISGMIALNPETFLFPLDNGLELFNAIKGVIGVEGIFSVPQLLKTHGHIPLYRDFIRQAFTEDMKLLENGSPQLLPLSKKKNFKLAPYLILHSKNDSLLNLDQPEAFMTTLNGLFDLNNDIKKDFKPEFDFDTLTEDHDEVLKSPQFFCAVINFLKKIKY</sequence>
<name>A0AAD5U2E6_9FUNG</name>
<dbReference type="InterPro" id="IPR050300">
    <property type="entry name" value="GDXG_lipolytic_enzyme"/>
</dbReference>
<keyword evidence="4" id="KW-1185">Reference proteome</keyword>
<dbReference type="GO" id="GO:0004061">
    <property type="term" value="F:arylformamidase activity"/>
    <property type="evidence" value="ECO:0007669"/>
    <property type="project" value="TreeGrafter"/>
</dbReference>
<dbReference type="PANTHER" id="PTHR48081">
    <property type="entry name" value="AB HYDROLASE SUPERFAMILY PROTEIN C4A8.06C"/>
    <property type="match status" value="1"/>
</dbReference>
<dbReference type="Gene3D" id="3.40.50.1820">
    <property type="entry name" value="alpha/beta hydrolase"/>
    <property type="match status" value="1"/>
</dbReference>
<gene>
    <name evidence="3" type="primary">BNA7</name>
    <name evidence="3" type="ORF">HK099_002711</name>
</gene>